<accession>A0A1G7BGY8</accession>
<evidence type="ECO:0000259" key="3">
    <source>
        <dbReference type="Pfam" id="PF08240"/>
    </source>
</evidence>
<dbReference type="InterPro" id="IPR013154">
    <property type="entry name" value="ADH-like_N"/>
</dbReference>
<dbReference type="RefSeq" id="WP_089955829.1">
    <property type="nucleotide sequence ID" value="NZ_FNAV01000002.1"/>
</dbReference>
<dbReference type="AlphaFoldDB" id="A0A1G7BGY8"/>
<dbReference type="InterPro" id="IPR011032">
    <property type="entry name" value="GroES-like_sf"/>
</dbReference>
<name>A0A1G7BGY8_9RHOB</name>
<dbReference type="OrthoDB" id="9809185at2"/>
<dbReference type="InterPro" id="IPR013149">
    <property type="entry name" value="ADH-like_C"/>
</dbReference>
<proteinExistence type="predicted"/>
<protein>
    <submittedName>
        <fullName evidence="4">2-desacetyl-2-hydroxyethyl bacteriochlorophyllide A dehydrogenase</fullName>
    </submittedName>
</protein>
<feature type="domain" description="Alcohol dehydrogenase-like N-terminal" evidence="3">
    <location>
        <begin position="28"/>
        <end position="135"/>
    </location>
</feature>
<organism evidence="4 5">
    <name type="scientific">Salipiger thiooxidans</name>
    <dbReference type="NCBI Taxonomy" id="282683"/>
    <lineage>
        <taxon>Bacteria</taxon>
        <taxon>Pseudomonadati</taxon>
        <taxon>Pseudomonadota</taxon>
        <taxon>Alphaproteobacteria</taxon>
        <taxon>Rhodobacterales</taxon>
        <taxon>Roseobacteraceae</taxon>
        <taxon>Salipiger</taxon>
    </lineage>
</organism>
<dbReference type="PANTHER" id="PTHR43401">
    <property type="entry name" value="L-THREONINE 3-DEHYDROGENASE"/>
    <property type="match status" value="1"/>
</dbReference>
<dbReference type="PANTHER" id="PTHR43401:SF3">
    <property type="entry name" value="L-GALACTONATE-5-DEHYDROGENASE"/>
    <property type="match status" value="1"/>
</dbReference>
<evidence type="ECO:0000313" key="4">
    <source>
        <dbReference type="EMBL" id="SDE26391.1"/>
    </source>
</evidence>
<dbReference type="SUPFAM" id="SSF50129">
    <property type="entry name" value="GroES-like"/>
    <property type="match status" value="1"/>
</dbReference>
<dbReference type="Proteomes" id="UP000198994">
    <property type="component" value="Unassembled WGS sequence"/>
</dbReference>
<evidence type="ECO:0000313" key="5">
    <source>
        <dbReference type="Proteomes" id="UP000198994"/>
    </source>
</evidence>
<reference evidence="5" key="1">
    <citation type="submission" date="2016-10" db="EMBL/GenBank/DDBJ databases">
        <authorList>
            <person name="Varghese N."/>
            <person name="Submissions S."/>
        </authorList>
    </citation>
    <scope>NUCLEOTIDE SEQUENCE [LARGE SCALE GENOMIC DNA]</scope>
    <source>
        <strain evidence="5">DSM 10146</strain>
    </source>
</reference>
<dbReference type="Pfam" id="PF00107">
    <property type="entry name" value="ADH_zinc_N"/>
    <property type="match status" value="1"/>
</dbReference>
<dbReference type="Gene3D" id="3.40.50.720">
    <property type="entry name" value="NAD(P)-binding Rossmann-like Domain"/>
    <property type="match status" value="1"/>
</dbReference>
<dbReference type="CDD" id="cd08261">
    <property type="entry name" value="Zn_ADH7"/>
    <property type="match status" value="1"/>
</dbReference>
<sequence length="334" mass="35288">MTAPEMKALLCDEPGKLTCVTRLRPEDKPGHLRIRIEAIGICGTDYHIFGGNQPFLQYPRVMGHELSGRAMADSADGRIREGDLVVVNPYLTCGECRACQIGKPNCCSNIAVLGVHTDGGMCEVIVVPEGNLYPAGDLSPQAAAMVEFLAIGAHGVRRSGLGAGTTALIVGAGPIGVGAGLFAHIAGAEVTLRDTSPDRLALAQAIIPSAKVELVSEMADTVYDTVFDATGNIGAMNAGLNYLAHGGNYVLLSVVKGDLNFADPEFHKRETTLFASRNALKVDFEHVMDCMARGLVPVDKIGTHRTTIEGAVEDLPKWAQDRGTVVKALIEVAA</sequence>
<dbReference type="STRING" id="282683.SAMN04488105_102176"/>
<feature type="domain" description="Alcohol dehydrogenase-like C-terminal" evidence="2">
    <location>
        <begin position="174"/>
        <end position="292"/>
    </location>
</feature>
<dbReference type="EMBL" id="FNAV01000002">
    <property type="protein sequence ID" value="SDE26391.1"/>
    <property type="molecule type" value="Genomic_DNA"/>
</dbReference>
<dbReference type="SUPFAM" id="SSF51735">
    <property type="entry name" value="NAD(P)-binding Rossmann-fold domains"/>
    <property type="match status" value="1"/>
</dbReference>
<dbReference type="Gene3D" id="3.90.180.10">
    <property type="entry name" value="Medium-chain alcohol dehydrogenases, catalytic domain"/>
    <property type="match status" value="1"/>
</dbReference>
<dbReference type="InterPro" id="IPR036291">
    <property type="entry name" value="NAD(P)-bd_dom_sf"/>
</dbReference>
<dbReference type="GO" id="GO:0016491">
    <property type="term" value="F:oxidoreductase activity"/>
    <property type="evidence" value="ECO:0007669"/>
    <property type="project" value="UniProtKB-KW"/>
</dbReference>
<gene>
    <name evidence="4" type="ORF">SAMN04488105_102176</name>
</gene>
<dbReference type="InterPro" id="IPR050129">
    <property type="entry name" value="Zn_alcohol_dh"/>
</dbReference>
<evidence type="ECO:0000256" key="1">
    <source>
        <dbReference type="ARBA" id="ARBA00023002"/>
    </source>
</evidence>
<dbReference type="Pfam" id="PF08240">
    <property type="entry name" value="ADH_N"/>
    <property type="match status" value="1"/>
</dbReference>
<evidence type="ECO:0000259" key="2">
    <source>
        <dbReference type="Pfam" id="PF00107"/>
    </source>
</evidence>
<keyword evidence="1" id="KW-0560">Oxidoreductase</keyword>
<keyword evidence="5" id="KW-1185">Reference proteome</keyword>